<dbReference type="Proteomes" id="UP000008281">
    <property type="component" value="Unassembled WGS sequence"/>
</dbReference>
<accession>E3LRJ4</accession>
<reference evidence="1" key="1">
    <citation type="submission" date="2007-07" db="EMBL/GenBank/DDBJ databases">
        <title>PCAP assembly of the Caenorhabditis remanei genome.</title>
        <authorList>
            <consortium name="The Caenorhabditis remanei Sequencing Consortium"/>
            <person name="Wilson R.K."/>
        </authorList>
    </citation>
    <scope>NUCLEOTIDE SEQUENCE [LARGE SCALE GENOMIC DNA]</scope>
    <source>
        <strain evidence="1">PB4641</strain>
    </source>
</reference>
<dbReference type="SUPFAM" id="SSF56436">
    <property type="entry name" value="C-type lectin-like"/>
    <property type="match status" value="1"/>
</dbReference>
<dbReference type="PANTHER" id="PTHR23124">
    <property type="entry name" value="C-TYPE LECTIN DOMAIN-CONTAINING PROTEIN-RELATED-RELATED"/>
    <property type="match status" value="1"/>
</dbReference>
<dbReference type="CTD" id="9815202"/>
<dbReference type="FunCoup" id="E3LRJ4">
    <property type="interactions" value="1764"/>
</dbReference>
<dbReference type="HOGENOM" id="CLU_079716_0_0_1"/>
<protein>
    <submittedName>
        <fullName evidence="1">CRE-CLEC-147 protein</fullName>
    </submittedName>
</protein>
<proteinExistence type="predicted"/>
<dbReference type="PANTHER" id="PTHR23124:SF147">
    <property type="entry name" value="C-TYPE LECTIN DOMAIN-CONTAINING PROTEIN"/>
    <property type="match status" value="1"/>
</dbReference>
<evidence type="ECO:0000313" key="2">
    <source>
        <dbReference type="Proteomes" id="UP000008281"/>
    </source>
</evidence>
<dbReference type="OMA" id="KINDFYC"/>
<keyword evidence="2" id="KW-1185">Reference proteome</keyword>
<dbReference type="AlphaFoldDB" id="E3LRJ4"/>
<dbReference type="RefSeq" id="XP_003113825.2">
    <property type="nucleotide sequence ID" value="XM_003113777.2"/>
</dbReference>
<dbReference type="Gene3D" id="3.10.100.10">
    <property type="entry name" value="Mannose-Binding Protein A, subunit A"/>
    <property type="match status" value="1"/>
</dbReference>
<evidence type="ECO:0000313" key="1">
    <source>
        <dbReference type="EMBL" id="EFP07737.1"/>
    </source>
</evidence>
<dbReference type="eggNOG" id="KOG4297">
    <property type="taxonomic scope" value="Eukaryota"/>
</dbReference>
<organism evidence="2">
    <name type="scientific">Caenorhabditis remanei</name>
    <name type="common">Caenorhabditis vulgaris</name>
    <dbReference type="NCBI Taxonomy" id="31234"/>
    <lineage>
        <taxon>Eukaryota</taxon>
        <taxon>Metazoa</taxon>
        <taxon>Ecdysozoa</taxon>
        <taxon>Nematoda</taxon>
        <taxon>Chromadorea</taxon>
        <taxon>Rhabditida</taxon>
        <taxon>Rhabditina</taxon>
        <taxon>Rhabditomorpha</taxon>
        <taxon>Rhabditoidea</taxon>
        <taxon>Rhabditidae</taxon>
        <taxon>Peloderinae</taxon>
        <taxon>Caenorhabditis</taxon>
    </lineage>
</organism>
<dbReference type="InterPro" id="IPR016187">
    <property type="entry name" value="CTDL_fold"/>
</dbReference>
<dbReference type="InterPro" id="IPR016186">
    <property type="entry name" value="C-type_lectin-like/link_sf"/>
</dbReference>
<gene>
    <name evidence="1" type="primary">Cre-clec-147</name>
    <name evidence="1" type="ORF">CRE_26070</name>
</gene>
<dbReference type="KEGG" id="crq:GCK72_006626"/>
<name>E3LRJ4_CAERE</name>
<sequence length="252" mass="28455">MNRPFLLLLISCTISVQAMFKPIRHVYYGGDDNCEESKTTTTTSGASTTMKWEYSCEPGWKTFQRTPSVYNDNTGIWCVKFVPAPSKKNISINEAETLCKENNGELTAFENENERLEILVEAQKYMINELERSSGAIAIAGKSIAECKSMTSKLPEICSDNTKAYTLPESSKTNPQFLWENWVTNEPSFNKWTYDIEECLQMFIFASNTTAGNGKINDFYCRFETSPSEVKNQRYWNFGALCGQAPGIESTG</sequence>
<dbReference type="GeneID" id="9815202"/>
<dbReference type="OrthoDB" id="5870120at2759"/>
<dbReference type="STRING" id="31234.E3LRJ4"/>
<dbReference type="EMBL" id="DS268413">
    <property type="protein sequence ID" value="EFP07737.1"/>
    <property type="molecule type" value="Genomic_DNA"/>
</dbReference>